<reference evidence="2 3" key="1">
    <citation type="journal article" date="2019" name="Commun. Biol.">
        <title>The bagworm genome reveals a unique fibroin gene that provides high tensile strength.</title>
        <authorList>
            <person name="Kono N."/>
            <person name="Nakamura H."/>
            <person name="Ohtoshi R."/>
            <person name="Tomita M."/>
            <person name="Numata K."/>
            <person name="Arakawa K."/>
        </authorList>
    </citation>
    <scope>NUCLEOTIDE SEQUENCE [LARGE SCALE GENOMIC DNA]</scope>
</reference>
<protein>
    <submittedName>
        <fullName evidence="2">Uncharacterized protein</fullName>
    </submittedName>
</protein>
<dbReference type="EMBL" id="BGZK01000140">
    <property type="protein sequence ID" value="GBP22423.1"/>
    <property type="molecule type" value="Genomic_DNA"/>
</dbReference>
<evidence type="ECO:0000313" key="3">
    <source>
        <dbReference type="Proteomes" id="UP000299102"/>
    </source>
</evidence>
<name>A0A4C1U7N5_EUMVA</name>
<dbReference type="AlphaFoldDB" id="A0A4C1U7N5"/>
<keyword evidence="3" id="KW-1185">Reference proteome</keyword>
<evidence type="ECO:0000256" key="1">
    <source>
        <dbReference type="SAM" id="MobiDB-lite"/>
    </source>
</evidence>
<feature type="compositionally biased region" description="Basic and acidic residues" evidence="1">
    <location>
        <begin position="54"/>
        <end position="66"/>
    </location>
</feature>
<gene>
    <name evidence="2" type="ORF">EVAR_78599_1</name>
</gene>
<comment type="caution">
    <text evidence="2">The sequence shown here is derived from an EMBL/GenBank/DDBJ whole genome shotgun (WGS) entry which is preliminary data.</text>
</comment>
<feature type="compositionally biased region" description="Gly residues" evidence="1">
    <location>
        <begin position="32"/>
        <end position="46"/>
    </location>
</feature>
<organism evidence="2 3">
    <name type="scientific">Eumeta variegata</name>
    <name type="common">Bagworm moth</name>
    <name type="synonym">Eumeta japonica</name>
    <dbReference type="NCBI Taxonomy" id="151549"/>
    <lineage>
        <taxon>Eukaryota</taxon>
        <taxon>Metazoa</taxon>
        <taxon>Ecdysozoa</taxon>
        <taxon>Arthropoda</taxon>
        <taxon>Hexapoda</taxon>
        <taxon>Insecta</taxon>
        <taxon>Pterygota</taxon>
        <taxon>Neoptera</taxon>
        <taxon>Endopterygota</taxon>
        <taxon>Lepidoptera</taxon>
        <taxon>Glossata</taxon>
        <taxon>Ditrysia</taxon>
        <taxon>Tineoidea</taxon>
        <taxon>Psychidae</taxon>
        <taxon>Oiketicinae</taxon>
        <taxon>Eumeta</taxon>
    </lineage>
</organism>
<sequence length="86" mass="8890">MSNAPAHRRWCDATTARRAGRSCGKTEIEGAQGRGGAGRGDAGRGAVGANATTRAEHDARNARRDPQAGIAVHASTRTRIPPRAGC</sequence>
<dbReference type="Proteomes" id="UP000299102">
    <property type="component" value="Unassembled WGS sequence"/>
</dbReference>
<accession>A0A4C1U7N5</accession>
<proteinExistence type="predicted"/>
<feature type="region of interest" description="Disordered" evidence="1">
    <location>
        <begin position="19"/>
        <end position="86"/>
    </location>
</feature>
<evidence type="ECO:0000313" key="2">
    <source>
        <dbReference type="EMBL" id="GBP22423.1"/>
    </source>
</evidence>